<dbReference type="Gene3D" id="3.30.70.100">
    <property type="match status" value="1"/>
</dbReference>
<name>A0AAN6MYP7_9PEZI</name>
<evidence type="ECO:0000313" key="2">
    <source>
        <dbReference type="Proteomes" id="UP001303473"/>
    </source>
</evidence>
<comment type="caution">
    <text evidence="1">The sequence shown here is derived from an EMBL/GenBank/DDBJ whole genome shotgun (WGS) entry which is preliminary data.</text>
</comment>
<dbReference type="AlphaFoldDB" id="A0AAN6MYP7"/>
<dbReference type="Proteomes" id="UP001303473">
    <property type="component" value="Unassembled WGS sequence"/>
</dbReference>
<evidence type="ECO:0000313" key="1">
    <source>
        <dbReference type="EMBL" id="KAK3935977.1"/>
    </source>
</evidence>
<gene>
    <name evidence="1" type="ORF">QBC46DRAFT_297112</name>
</gene>
<dbReference type="EMBL" id="MU853899">
    <property type="protein sequence ID" value="KAK3935977.1"/>
    <property type="molecule type" value="Genomic_DNA"/>
</dbReference>
<accession>A0AAN6MYP7</accession>
<reference evidence="2" key="1">
    <citation type="journal article" date="2023" name="Mol. Phylogenet. Evol.">
        <title>Genome-scale phylogeny and comparative genomics of the fungal order Sordariales.</title>
        <authorList>
            <person name="Hensen N."/>
            <person name="Bonometti L."/>
            <person name="Westerberg I."/>
            <person name="Brannstrom I.O."/>
            <person name="Guillou S."/>
            <person name="Cros-Aarteil S."/>
            <person name="Calhoun S."/>
            <person name="Haridas S."/>
            <person name="Kuo A."/>
            <person name="Mondo S."/>
            <person name="Pangilinan J."/>
            <person name="Riley R."/>
            <person name="LaButti K."/>
            <person name="Andreopoulos B."/>
            <person name="Lipzen A."/>
            <person name="Chen C."/>
            <person name="Yan M."/>
            <person name="Daum C."/>
            <person name="Ng V."/>
            <person name="Clum A."/>
            <person name="Steindorff A."/>
            <person name="Ohm R.A."/>
            <person name="Martin F."/>
            <person name="Silar P."/>
            <person name="Natvig D.O."/>
            <person name="Lalanne C."/>
            <person name="Gautier V."/>
            <person name="Ament-Velasquez S.L."/>
            <person name="Kruys A."/>
            <person name="Hutchinson M.I."/>
            <person name="Powell A.J."/>
            <person name="Barry K."/>
            <person name="Miller A.N."/>
            <person name="Grigoriev I.V."/>
            <person name="Debuchy R."/>
            <person name="Gladieux P."/>
            <person name="Hiltunen Thoren M."/>
            <person name="Johannesson H."/>
        </authorList>
    </citation>
    <scope>NUCLEOTIDE SEQUENCE [LARGE SCALE GENOMIC DNA]</scope>
    <source>
        <strain evidence="2">CBS 340.73</strain>
    </source>
</reference>
<organism evidence="1 2">
    <name type="scientific">Diplogelasinospora grovesii</name>
    <dbReference type="NCBI Taxonomy" id="303347"/>
    <lineage>
        <taxon>Eukaryota</taxon>
        <taxon>Fungi</taxon>
        <taxon>Dikarya</taxon>
        <taxon>Ascomycota</taxon>
        <taxon>Pezizomycotina</taxon>
        <taxon>Sordariomycetes</taxon>
        <taxon>Sordariomycetidae</taxon>
        <taxon>Sordariales</taxon>
        <taxon>Diplogelasinosporaceae</taxon>
        <taxon>Diplogelasinospora</taxon>
    </lineage>
</organism>
<sequence length="158" mass="17556">MATNTPIRTKDYLSLVGQFPDNVPIVVIHMLRFNETAVYPPSSPHASLPPISGLDCFYKRYVPAGSAAAQEVRIAPATARFFSASVTNLLQHNDVPWDIVTARKYASFSDYARYQASDAYQERAVPHRDAALKDWSLVACVEEEPPKVGESPTLWSSR</sequence>
<protein>
    <submittedName>
        <fullName evidence="1">Uncharacterized protein</fullName>
    </submittedName>
</protein>
<proteinExistence type="predicted"/>
<keyword evidence="2" id="KW-1185">Reference proteome</keyword>